<dbReference type="InterPro" id="IPR039760">
    <property type="entry name" value="MOFRL_protein"/>
</dbReference>
<feature type="domain" description="MOFRL-associated" evidence="2">
    <location>
        <begin position="47"/>
        <end position="239"/>
    </location>
</feature>
<sequence length="431" mass="46522">MTAPPDLQTFRSDLIPRLHTLLEELQPFALFESSDNPLPPPPSEQPEFLLAVGKASKGMAEALAEKRSIPPDRVLVILPSGYSCPERYGWKTGNHPDPGEDSLIAAKAALDFVENIPPGGVLLFALSGGTSSLLCKPAHGISLTQKKNLISLLMRKGAPIHILNTVRIHLSLIKGGELLRNFRGQHVHTVLLSDVPCQSAGIVGSGPTVFFQRNGKKTLSILEKWLDPEDIPDCVRQHLDTLPALSPPPLSMEPLHVLGDSGVVLKKASEVLSFSGHRIHCLTHCLTGESRAQGEKIGSHIRNVAEREPGNHLFLASGECTVTLGKTHGHGGRTLELGIACGLSLKKYKTIVGALATDGMDGNSGYSGVLLESSLFRQKEKEKKALLCLETHNTASLVHEEEIGLSFGPSGTNLNDLLFVYLFPSMEDLRT</sequence>
<dbReference type="GO" id="GO:0008887">
    <property type="term" value="F:glycerate kinase activity"/>
    <property type="evidence" value="ECO:0007669"/>
    <property type="project" value="InterPro"/>
</dbReference>
<dbReference type="Gene3D" id="3.40.1480.10">
    <property type="entry name" value="MOFRL domain"/>
    <property type="match status" value="1"/>
</dbReference>
<feature type="domain" description="MOFRL" evidence="1">
    <location>
        <begin position="313"/>
        <end position="416"/>
    </location>
</feature>
<dbReference type="GO" id="GO:0005737">
    <property type="term" value="C:cytoplasm"/>
    <property type="evidence" value="ECO:0007669"/>
    <property type="project" value="TreeGrafter"/>
</dbReference>
<evidence type="ECO:0000313" key="3">
    <source>
        <dbReference type="EMBL" id="KGA93364.1"/>
    </source>
</evidence>
<evidence type="ECO:0000259" key="1">
    <source>
        <dbReference type="Pfam" id="PF05161"/>
    </source>
</evidence>
<dbReference type="AlphaFoldDB" id="A0A094X462"/>
<keyword evidence="3" id="KW-0808">Transferase</keyword>
<accession>A0A094X462</accession>
<dbReference type="InterPro" id="IPR025286">
    <property type="entry name" value="MOFRL_assoc_dom"/>
</dbReference>
<protein>
    <submittedName>
        <fullName evidence="3">D-glycerate 2-kinase</fullName>
        <ecNumber evidence="3">2.7.1.-</ecNumber>
    </submittedName>
</protein>
<dbReference type="PANTHER" id="PTHR12227">
    <property type="entry name" value="GLYCERATE KINASE"/>
    <property type="match status" value="1"/>
</dbReference>
<comment type="caution">
    <text evidence="3">The sequence shown here is derived from an EMBL/GenBank/DDBJ whole genome shotgun (WGS) entry which is preliminary data.</text>
</comment>
<dbReference type="RefSeq" id="WP_014961629.1">
    <property type="nucleotide sequence ID" value="NZ_JBPKCJ010000006.1"/>
</dbReference>
<keyword evidence="3" id="KW-0418">Kinase</keyword>
<reference evidence="3 4" key="1">
    <citation type="submission" date="2014-06" db="EMBL/GenBank/DDBJ databases">
        <title>Draft genome sequence of iron oxidizing acidophile Leptospirillum ferriphilum DSM14647.</title>
        <authorList>
            <person name="Cardenas J.P."/>
            <person name="Lazcano M."/>
            <person name="Ossandon F.J."/>
            <person name="Corbett M."/>
            <person name="Holmes D.S."/>
            <person name="Watkin E."/>
        </authorList>
    </citation>
    <scope>NUCLEOTIDE SEQUENCE [LARGE SCALE GENOMIC DNA]</scope>
    <source>
        <strain evidence="3 4">DSM 14647</strain>
    </source>
</reference>
<gene>
    <name evidence="3" type="ORF">LptCag_0400</name>
</gene>
<dbReference type="Pfam" id="PF05161">
    <property type="entry name" value="MOFRL"/>
    <property type="match status" value="1"/>
</dbReference>
<dbReference type="OrthoDB" id="9766552at2"/>
<dbReference type="PATRIC" id="fig|178606.4.peg.1990"/>
<dbReference type="Gene3D" id="3.40.50.10180">
    <property type="entry name" value="Glycerate kinase, MOFRL-like N-terminal domain"/>
    <property type="match status" value="1"/>
</dbReference>
<dbReference type="InterPro" id="IPR037035">
    <property type="entry name" value="GK-like_C_sf"/>
</dbReference>
<name>A0A094X462_9BACT</name>
<evidence type="ECO:0000259" key="2">
    <source>
        <dbReference type="Pfam" id="PF13660"/>
    </source>
</evidence>
<evidence type="ECO:0000313" key="4">
    <source>
        <dbReference type="Proteomes" id="UP000029452"/>
    </source>
</evidence>
<dbReference type="OMA" id="GKAAWRM"/>
<dbReference type="PANTHER" id="PTHR12227:SF0">
    <property type="entry name" value="GLYCERATE KINASE"/>
    <property type="match status" value="1"/>
</dbReference>
<dbReference type="EC" id="2.7.1.-" evidence="3"/>
<dbReference type="InterPro" id="IPR038614">
    <property type="entry name" value="GK_N_sf"/>
</dbReference>
<dbReference type="SUPFAM" id="SSF82544">
    <property type="entry name" value="GckA/TtuD-like"/>
    <property type="match status" value="1"/>
</dbReference>
<organism evidence="3 4">
    <name type="scientific">Leptospirillum ferriphilum</name>
    <dbReference type="NCBI Taxonomy" id="178606"/>
    <lineage>
        <taxon>Bacteria</taxon>
        <taxon>Pseudomonadati</taxon>
        <taxon>Nitrospirota</taxon>
        <taxon>Nitrospiria</taxon>
        <taxon>Nitrospirales</taxon>
        <taxon>Nitrospiraceae</taxon>
        <taxon>Leptospirillum</taxon>
    </lineage>
</organism>
<dbReference type="Pfam" id="PF13660">
    <property type="entry name" value="DUF4147"/>
    <property type="match status" value="1"/>
</dbReference>
<dbReference type="InterPro" id="IPR007835">
    <property type="entry name" value="MOFRL"/>
</dbReference>
<dbReference type="EMBL" id="JPGK01000007">
    <property type="protein sequence ID" value="KGA93364.1"/>
    <property type="molecule type" value="Genomic_DNA"/>
</dbReference>
<proteinExistence type="predicted"/>
<dbReference type="Proteomes" id="UP000029452">
    <property type="component" value="Unassembled WGS sequence"/>
</dbReference>